<comment type="cofactor">
    <cofactor evidence="6">
        <name>[2Fe-2S] cluster</name>
        <dbReference type="ChEBI" id="CHEBI:190135"/>
    </cofactor>
</comment>
<feature type="binding site" evidence="7">
    <location>
        <position position="84"/>
    </location>
    <ligand>
        <name>[2Fe-2S] cluster</name>
        <dbReference type="ChEBI" id="CHEBI:190135"/>
    </ligand>
</feature>
<dbReference type="RefSeq" id="WP_058694862.1">
    <property type="nucleotide sequence ID" value="NZ_CABJDW020000015.1"/>
</dbReference>
<evidence type="ECO:0000256" key="2">
    <source>
        <dbReference type="ARBA" id="ARBA00022714"/>
    </source>
</evidence>
<dbReference type="InterPro" id="IPR002023">
    <property type="entry name" value="NuoE-like"/>
</dbReference>
<comment type="cofactor">
    <cofactor evidence="7">
        <name>[2Fe-2S] cluster</name>
        <dbReference type="ChEBI" id="CHEBI:190135"/>
    </cofactor>
    <text evidence="7">Binds 1 [2Fe-2S] cluster.</text>
</comment>
<evidence type="ECO:0000256" key="6">
    <source>
        <dbReference type="ARBA" id="ARBA00034078"/>
    </source>
</evidence>
<dbReference type="EMBL" id="CP029487">
    <property type="protein sequence ID" value="QCT70141.1"/>
    <property type="molecule type" value="Genomic_DNA"/>
</dbReference>
<dbReference type="InterPro" id="IPR041921">
    <property type="entry name" value="NuoE_N"/>
</dbReference>
<comment type="similarity">
    <text evidence="1">Belongs to the complex I 24 kDa subunit family.</text>
</comment>
<dbReference type="Gene3D" id="1.10.10.1590">
    <property type="entry name" value="NADH-quinone oxidoreductase subunit E"/>
    <property type="match status" value="1"/>
</dbReference>
<feature type="binding site" evidence="7">
    <location>
        <position position="79"/>
    </location>
    <ligand>
        <name>[2Fe-2S] cluster</name>
        <dbReference type="ChEBI" id="CHEBI:190135"/>
    </ligand>
</feature>
<dbReference type="PROSITE" id="PS01099">
    <property type="entry name" value="COMPLEX1_24K"/>
    <property type="match status" value="1"/>
</dbReference>
<dbReference type="SUPFAM" id="SSF52833">
    <property type="entry name" value="Thioredoxin-like"/>
    <property type="match status" value="1"/>
</dbReference>
<name>A0A4P9C647_EUBML</name>
<protein>
    <submittedName>
        <fullName evidence="8">NAD(P)H-dependent oxidoreductase subunit E</fullName>
    </submittedName>
</protein>
<dbReference type="GO" id="GO:0046872">
    <property type="term" value="F:metal ion binding"/>
    <property type="evidence" value="ECO:0007669"/>
    <property type="project" value="UniProtKB-KW"/>
</dbReference>
<organism evidence="8 9">
    <name type="scientific">Eubacterium maltosivorans</name>
    <dbReference type="NCBI Taxonomy" id="2041044"/>
    <lineage>
        <taxon>Bacteria</taxon>
        <taxon>Bacillati</taxon>
        <taxon>Bacillota</taxon>
        <taxon>Clostridia</taxon>
        <taxon>Eubacteriales</taxon>
        <taxon>Eubacteriaceae</taxon>
        <taxon>Eubacterium</taxon>
    </lineage>
</organism>
<gene>
    <name evidence="8" type="ORF">CPZ25_002040</name>
</gene>
<dbReference type="CDD" id="cd03064">
    <property type="entry name" value="TRX_Fd_NuoE"/>
    <property type="match status" value="1"/>
</dbReference>
<dbReference type="InterPro" id="IPR036249">
    <property type="entry name" value="Thioredoxin-like_sf"/>
</dbReference>
<evidence type="ECO:0000313" key="9">
    <source>
        <dbReference type="Proteomes" id="UP000218387"/>
    </source>
</evidence>
<evidence type="ECO:0000256" key="4">
    <source>
        <dbReference type="ARBA" id="ARBA00023004"/>
    </source>
</evidence>
<evidence type="ECO:0000313" key="8">
    <source>
        <dbReference type="EMBL" id="QCT70141.1"/>
    </source>
</evidence>
<feature type="binding site" evidence="7">
    <location>
        <position position="120"/>
    </location>
    <ligand>
        <name>[2Fe-2S] cluster</name>
        <dbReference type="ChEBI" id="CHEBI:190135"/>
    </ligand>
</feature>
<evidence type="ECO:0000256" key="5">
    <source>
        <dbReference type="ARBA" id="ARBA00023014"/>
    </source>
</evidence>
<keyword evidence="2 7" id="KW-0001">2Fe-2S</keyword>
<dbReference type="InterPro" id="IPR028431">
    <property type="entry name" value="NADP_DH_HndA-like"/>
</dbReference>
<keyword evidence="5 7" id="KW-0411">Iron-sulfur</keyword>
<reference evidence="8 9" key="1">
    <citation type="submission" date="2018-05" db="EMBL/GenBank/DDBJ databases">
        <title>Genome comparison of Eubacterium sp.</title>
        <authorList>
            <person name="Feng Y."/>
            <person name="Sanchez-Andrea I."/>
            <person name="Stams A.J.M."/>
            <person name="De Vos W.M."/>
        </authorList>
    </citation>
    <scope>NUCLEOTIDE SEQUENCE [LARGE SCALE GENOMIC DNA]</scope>
    <source>
        <strain evidence="8 9">YI</strain>
    </source>
</reference>
<evidence type="ECO:0000256" key="3">
    <source>
        <dbReference type="ARBA" id="ARBA00022723"/>
    </source>
</evidence>
<sequence length="162" mass="17945">MQEITKESIDKILSAYPRDQRHSLAMMQDMQHHFNYIPEQGMKALAEYLDCPLSSLYSMATFYRALSLKPKGKHIIKLCDGTACHIRGSVNLITGIKRELDISPGETSGDGLFSLETVNCLGSCALAPVMVIDGVYYGKVTLEKLPEILNQYRELSEGGAEA</sequence>
<dbReference type="PANTHER" id="PTHR43342:SF1">
    <property type="entry name" value="BIFURCATING [FEFE] HYDROGENASE GAMMA SUBUNIT"/>
    <property type="match status" value="1"/>
</dbReference>
<keyword evidence="4 7" id="KW-0408">Iron</keyword>
<dbReference type="FunFam" id="3.40.30.10:FF:000015">
    <property type="entry name" value="NADH-quinone oxidoreductase subunit E"/>
    <property type="match status" value="1"/>
</dbReference>
<dbReference type="InterPro" id="IPR042128">
    <property type="entry name" value="NuoE_dom"/>
</dbReference>
<dbReference type="GO" id="GO:0051537">
    <property type="term" value="F:2 iron, 2 sulfur cluster binding"/>
    <property type="evidence" value="ECO:0007669"/>
    <property type="project" value="UniProtKB-KW"/>
</dbReference>
<accession>A0A4P9C647</accession>
<dbReference type="Proteomes" id="UP000218387">
    <property type="component" value="Chromosome"/>
</dbReference>
<evidence type="ECO:0000256" key="7">
    <source>
        <dbReference type="PIRSR" id="PIRSR000216-1"/>
    </source>
</evidence>
<dbReference type="AlphaFoldDB" id="A0A4P9C647"/>
<dbReference type="PIRSF" id="PIRSF000216">
    <property type="entry name" value="NADH_DH_24kDa"/>
    <property type="match status" value="1"/>
</dbReference>
<feature type="binding site" evidence="7">
    <location>
        <position position="124"/>
    </location>
    <ligand>
        <name>[2Fe-2S] cluster</name>
        <dbReference type="ChEBI" id="CHEBI:190135"/>
    </ligand>
</feature>
<dbReference type="KEGG" id="emt:CPZ25_002040"/>
<dbReference type="GO" id="GO:0016491">
    <property type="term" value="F:oxidoreductase activity"/>
    <property type="evidence" value="ECO:0007669"/>
    <property type="project" value="InterPro"/>
</dbReference>
<proteinExistence type="inferred from homology"/>
<evidence type="ECO:0000256" key="1">
    <source>
        <dbReference type="ARBA" id="ARBA00010643"/>
    </source>
</evidence>
<keyword evidence="9" id="KW-1185">Reference proteome</keyword>
<dbReference type="Pfam" id="PF01257">
    <property type="entry name" value="2Fe-2S_thioredx"/>
    <property type="match status" value="1"/>
</dbReference>
<dbReference type="PANTHER" id="PTHR43342">
    <property type="entry name" value="NADH-QUINONE OXIDOREDUCTASE, E SUBUNIT"/>
    <property type="match status" value="1"/>
</dbReference>
<dbReference type="Gene3D" id="3.40.30.10">
    <property type="entry name" value="Glutaredoxin"/>
    <property type="match status" value="1"/>
</dbReference>
<keyword evidence="3 7" id="KW-0479">Metal-binding</keyword>